<dbReference type="Pfam" id="PF00497">
    <property type="entry name" value="SBP_bac_3"/>
    <property type="match status" value="1"/>
</dbReference>
<gene>
    <name evidence="7" type="ORF">JBF11_02210</name>
</gene>
<dbReference type="CDD" id="cd13624">
    <property type="entry name" value="PBP2_Arg_Lys_His"/>
    <property type="match status" value="1"/>
</dbReference>
<keyword evidence="3 5" id="KW-0732">Signal</keyword>
<evidence type="ECO:0000256" key="3">
    <source>
        <dbReference type="ARBA" id="ARBA00022729"/>
    </source>
</evidence>
<accession>A0ABY5Y2W6</accession>
<reference evidence="7" key="1">
    <citation type="submission" date="2020-12" db="EMBL/GenBank/DDBJ databases">
        <title>Taurinivorans muris gen. nov., sp. nov., fundamental and realized metabolic niche of a ubiquitous sulfidogenic bacterium in the murine intestine.</title>
        <authorList>
            <person name="Ye H."/>
            <person name="Hanson B.T."/>
            <person name="Loy A."/>
        </authorList>
    </citation>
    <scope>NUCLEOTIDE SEQUENCE</scope>
    <source>
        <strain evidence="7">LT0009</strain>
    </source>
</reference>
<dbReference type="Gene3D" id="3.40.190.10">
    <property type="entry name" value="Periplasmic binding protein-like II"/>
    <property type="match status" value="2"/>
</dbReference>
<proteinExistence type="inferred from homology"/>
<keyword evidence="8" id="KW-1185">Reference proteome</keyword>
<feature type="domain" description="Solute-binding protein family 3/N-terminal" evidence="6">
    <location>
        <begin position="26"/>
        <end position="249"/>
    </location>
</feature>
<dbReference type="PANTHER" id="PTHR35936">
    <property type="entry name" value="MEMBRANE-BOUND LYTIC MUREIN TRANSGLYCOSYLASE F"/>
    <property type="match status" value="1"/>
</dbReference>
<evidence type="ECO:0000256" key="4">
    <source>
        <dbReference type="RuleBase" id="RU003744"/>
    </source>
</evidence>
<name>A0ABY5Y2W6_9BACT</name>
<dbReference type="PANTHER" id="PTHR35936:SF17">
    <property type="entry name" value="ARGININE-BINDING EXTRACELLULAR PROTEIN ARTP"/>
    <property type="match status" value="1"/>
</dbReference>
<evidence type="ECO:0000313" key="8">
    <source>
        <dbReference type="Proteomes" id="UP001058120"/>
    </source>
</evidence>
<dbReference type="Proteomes" id="UP001058120">
    <property type="component" value="Chromosome"/>
</dbReference>
<dbReference type="SUPFAM" id="SSF53850">
    <property type="entry name" value="Periplasmic binding protein-like II"/>
    <property type="match status" value="1"/>
</dbReference>
<comment type="subcellular location">
    <subcellularLocation>
        <location evidence="1">Cell envelope</location>
    </subcellularLocation>
</comment>
<evidence type="ECO:0000259" key="6">
    <source>
        <dbReference type="SMART" id="SM00062"/>
    </source>
</evidence>
<dbReference type="SMART" id="SM00062">
    <property type="entry name" value="PBPb"/>
    <property type="match status" value="1"/>
</dbReference>
<sequence length="249" mass="27468">MKKILSSMFLALSLIAGQAQAADDETIVIATNPTWPPMQFIDMDKNIIGFEVDLLNAICDAANLKCTWKNAAWEGIFGEIESHNADVIASCVTITEARQKKYLFSEPVYNMYQALVVPTDSPIAKPEDLKGGKRVGIQIGTTAIEALKKIDADYEIVTYDEVGLALEDLANGRLDAVMCDDPVAKFYASQKEGYKGKMKIAFSSTDPEVFGFLVLKDNTALMDKLNAGFKAIKENGKEKEILTKWFGEF</sequence>
<comment type="similarity">
    <text evidence="2 4">Belongs to the bacterial solute-binding protein 3 family.</text>
</comment>
<evidence type="ECO:0000256" key="2">
    <source>
        <dbReference type="ARBA" id="ARBA00010333"/>
    </source>
</evidence>
<evidence type="ECO:0000313" key="7">
    <source>
        <dbReference type="EMBL" id="UWX06151.1"/>
    </source>
</evidence>
<organism evidence="7 8">
    <name type="scientific">Taurinivorans muris</name>
    <dbReference type="NCBI Taxonomy" id="2787751"/>
    <lineage>
        <taxon>Bacteria</taxon>
        <taxon>Pseudomonadati</taxon>
        <taxon>Thermodesulfobacteriota</taxon>
        <taxon>Desulfovibrionia</taxon>
        <taxon>Desulfovibrionales</taxon>
        <taxon>Desulfovibrionaceae</taxon>
        <taxon>Taurinivorans</taxon>
    </lineage>
</organism>
<dbReference type="InterPro" id="IPR018313">
    <property type="entry name" value="SBP_3_CS"/>
</dbReference>
<evidence type="ECO:0000256" key="5">
    <source>
        <dbReference type="SAM" id="SignalP"/>
    </source>
</evidence>
<dbReference type="PROSITE" id="PS01039">
    <property type="entry name" value="SBP_BACTERIAL_3"/>
    <property type="match status" value="1"/>
</dbReference>
<evidence type="ECO:0000256" key="1">
    <source>
        <dbReference type="ARBA" id="ARBA00004196"/>
    </source>
</evidence>
<feature type="chain" id="PRO_5045936418" evidence="5">
    <location>
        <begin position="22"/>
        <end position="249"/>
    </location>
</feature>
<protein>
    <submittedName>
        <fullName evidence="7">Basic amino acid ABC transporter substrate-binding protein</fullName>
    </submittedName>
</protein>
<feature type="signal peptide" evidence="5">
    <location>
        <begin position="1"/>
        <end position="21"/>
    </location>
</feature>
<dbReference type="RefSeq" id="WP_334315752.1">
    <property type="nucleotide sequence ID" value="NZ_CP065938.1"/>
</dbReference>
<dbReference type="InterPro" id="IPR001638">
    <property type="entry name" value="Solute-binding_3/MltF_N"/>
</dbReference>
<dbReference type="EMBL" id="CP065938">
    <property type="protein sequence ID" value="UWX06151.1"/>
    <property type="molecule type" value="Genomic_DNA"/>
</dbReference>